<protein>
    <recommendedName>
        <fullName evidence="5">Ig-like domain-containing protein</fullName>
    </recommendedName>
</protein>
<proteinExistence type="predicted"/>
<feature type="compositionally biased region" description="Basic and acidic residues" evidence="1">
    <location>
        <begin position="145"/>
        <end position="154"/>
    </location>
</feature>
<name>A0ABN8B5C1_CHISP</name>
<dbReference type="EMBL" id="OU963922">
    <property type="protein sequence ID" value="CAH0404511.1"/>
    <property type="molecule type" value="Genomic_DNA"/>
</dbReference>
<accession>A0ABN8B5C1</accession>
<dbReference type="Proteomes" id="UP001153292">
    <property type="component" value="Chromosome 29"/>
</dbReference>
<reference evidence="3" key="1">
    <citation type="submission" date="2021-12" db="EMBL/GenBank/DDBJ databases">
        <authorList>
            <person name="King R."/>
        </authorList>
    </citation>
    <scope>NUCLEOTIDE SEQUENCE</scope>
</reference>
<evidence type="ECO:0000256" key="2">
    <source>
        <dbReference type="SAM" id="Phobius"/>
    </source>
</evidence>
<evidence type="ECO:0000313" key="4">
    <source>
        <dbReference type="Proteomes" id="UP001153292"/>
    </source>
</evidence>
<keyword evidence="4" id="KW-1185">Reference proteome</keyword>
<sequence>MWSNELIVIGCLSSNSGTNNTIYYNIHDKILIHFVLKETPEYTERYKVQKQCETKNHISLKDGSIHSSKRFTIKNELLNYDNNTRLCIAFLNKKNEEICVCQLPFHLRLSEPKDLSYNFRIRGANQKCLTREGCDHDIKVQCKNNGDRVKEKKSSPSTESPTTNYDKAYEDADEQREEESDIKILYNTQLLKYKSKTLQEGTTATFKCVYEGHRDNITLKWSHMSVNRSVITNIWQEGHSLSIKIQVDSFDNNTTLHCHYYQKQKDNFIHLGDNQVDIMVLQNNNVQQHGYKYERSITEDIDLTAALNKTIPMDCKSNTLNVQKWLEIRKGELVNISAPVHTFTMLQEHNDTWFVCIGLGDAKDGVFTRSVVKVIHITPNITKSDQYRGSDEINLGEQETEPNKSSSSNWLYYIIPAFGVFIAVSLIALVSLRQKRKNQTATQPHEVETYATARVQYVDLDIISSSSRRNLVRQEDTPYAEIIGFLEPKNK</sequence>
<feature type="region of interest" description="Disordered" evidence="1">
    <location>
        <begin position="145"/>
        <end position="176"/>
    </location>
</feature>
<evidence type="ECO:0000256" key="1">
    <source>
        <dbReference type="SAM" id="MobiDB-lite"/>
    </source>
</evidence>
<keyword evidence="2" id="KW-0472">Membrane</keyword>
<evidence type="ECO:0008006" key="5">
    <source>
        <dbReference type="Google" id="ProtNLM"/>
    </source>
</evidence>
<keyword evidence="2" id="KW-0812">Transmembrane</keyword>
<feature type="transmembrane region" description="Helical" evidence="2">
    <location>
        <begin position="410"/>
        <end position="432"/>
    </location>
</feature>
<organism evidence="3 4">
    <name type="scientific">Chilo suppressalis</name>
    <name type="common">Asiatic rice borer moth</name>
    <dbReference type="NCBI Taxonomy" id="168631"/>
    <lineage>
        <taxon>Eukaryota</taxon>
        <taxon>Metazoa</taxon>
        <taxon>Ecdysozoa</taxon>
        <taxon>Arthropoda</taxon>
        <taxon>Hexapoda</taxon>
        <taxon>Insecta</taxon>
        <taxon>Pterygota</taxon>
        <taxon>Neoptera</taxon>
        <taxon>Endopterygota</taxon>
        <taxon>Lepidoptera</taxon>
        <taxon>Glossata</taxon>
        <taxon>Ditrysia</taxon>
        <taxon>Pyraloidea</taxon>
        <taxon>Crambidae</taxon>
        <taxon>Crambinae</taxon>
        <taxon>Chilo</taxon>
    </lineage>
</organism>
<gene>
    <name evidence="3" type="ORF">CHILSU_LOCUS7852</name>
</gene>
<keyword evidence="2" id="KW-1133">Transmembrane helix</keyword>
<evidence type="ECO:0000313" key="3">
    <source>
        <dbReference type="EMBL" id="CAH0404511.1"/>
    </source>
</evidence>